<evidence type="ECO:0000256" key="8">
    <source>
        <dbReference type="ARBA" id="ARBA00061537"/>
    </source>
</evidence>
<dbReference type="PROSITE" id="PS51831">
    <property type="entry name" value="HD"/>
    <property type="match status" value="1"/>
</dbReference>
<dbReference type="EC" id="3.1.-.-" evidence="10 11"/>
<dbReference type="Gene3D" id="3.30.1370.10">
    <property type="entry name" value="K Homology domain, type 1"/>
    <property type="match status" value="1"/>
</dbReference>
<keyword evidence="2" id="KW-0812">Transmembrane</keyword>
<dbReference type="SUPFAM" id="SSF54791">
    <property type="entry name" value="Eukaryotic type KH-domain (KH-domain type I)"/>
    <property type="match status" value="1"/>
</dbReference>
<evidence type="ECO:0000259" key="13">
    <source>
        <dbReference type="PROSITE" id="PS51831"/>
    </source>
</evidence>
<comment type="subcellular location">
    <subcellularLocation>
        <location evidence="1">Cell membrane</location>
        <topology evidence="1">Single-pass membrane protein</topology>
    </subcellularLocation>
</comment>
<dbReference type="STRING" id="753702.SAMN04488102_10115"/>
<dbReference type="InterPro" id="IPR022711">
    <property type="entry name" value="RNase_Y_N"/>
</dbReference>
<dbReference type="InterPro" id="IPR003607">
    <property type="entry name" value="HD/PDEase_dom"/>
</dbReference>
<dbReference type="InterPro" id="IPR006675">
    <property type="entry name" value="HDIG_dom"/>
</dbReference>
<proteinExistence type="inferred from homology"/>
<dbReference type="InterPro" id="IPR036612">
    <property type="entry name" value="KH_dom_type_1_sf"/>
</dbReference>
<dbReference type="SUPFAM" id="SSF109604">
    <property type="entry name" value="HD-domain/PDEase-like"/>
    <property type="match status" value="1"/>
</dbReference>
<reference evidence="15" key="1">
    <citation type="submission" date="2016-10" db="EMBL/GenBank/DDBJ databases">
        <authorList>
            <person name="Varghese N."/>
            <person name="Submissions S."/>
        </authorList>
    </citation>
    <scope>NUCLEOTIDE SEQUENCE [LARGE SCALE GENOMIC DNA]</scope>
    <source>
        <strain evidence="15">DSM 23664</strain>
    </source>
</reference>
<evidence type="ECO:0000256" key="4">
    <source>
        <dbReference type="ARBA" id="ARBA00022759"/>
    </source>
</evidence>
<dbReference type="FunFam" id="3.30.1370.10:FF:000006">
    <property type="entry name" value="Ribonuclease Y"/>
    <property type="match status" value="1"/>
</dbReference>
<keyword evidence="7" id="KW-0472">Membrane</keyword>
<keyword evidence="7" id="KW-1133">Transmembrane helix</keyword>
<evidence type="ECO:0000256" key="10">
    <source>
        <dbReference type="HAMAP-Rule" id="MF_00335"/>
    </source>
</evidence>
<evidence type="ECO:0000256" key="7">
    <source>
        <dbReference type="ARBA" id="ARBA00022989"/>
    </source>
</evidence>
<organism evidence="14 15">
    <name type="scientific">Alkalibacterium subtropicum</name>
    <dbReference type="NCBI Taxonomy" id="753702"/>
    <lineage>
        <taxon>Bacteria</taxon>
        <taxon>Bacillati</taxon>
        <taxon>Bacillota</taxon>
        <taxon>Bacilli</taxon>
        <taxon>Lactobacillales</taxon>
        <taxon>Carnobacteriaceae</taxon>
        <taxon>Alkalibacterium</taxon>
    </lineage>
</organism>
<dbReference type="PANTHER" id="PTHR12826">
    <property type="entry name" value="RIBONUCLEASE Y"/>
    <property type="match status" value="1"/>
</dbReference>
<comment type="function">
    <text evidence="10">Endoribonuclease that initiates mRNA decay.</text>
</comment>
<dbReference type="NCBIfam" id="TIGR03319">
    <property type="entry name" value="RNase_Y"/>
    <property type="match status" value="1"/>
</dbReference>
<dbReference type="FunFam" id="1.10.3210.10:FF:000003">
    <property type="entry name" value="Ribonuclease Y"/>
    <property type="match status" value="1"/>
</dbReference>
<accession>A0A1I1E758</accession>
<evidence type="ECO:0000313" key="14">
    <source>
        <dbReference type="EMBL" id="SFB82951.1"/>
    </source>
</evidence>
<dbReference type="InterPro" id="IPR004087">
    <property type="entry name" value="KH_dom"/>
</dbReference>
<dbReference type="EMBL" id="FOLT01000001">
    <property type="protein sequence ID" value="SFB82951.1"/>
    <property type="molecule type" value="Genomic_DNA"/>
</dbReference>
<dbReference type="SMART" id="SM00322">
    <property type="entry name" value="KH"/>
    <property type="match status" value="1"/>
</dbReference>
<dbReference type="NCBIfam" id="TIGR00277">
    <property type="entry name" value="HDIG"/>
    <property type="match status" value="1"/>
</dbReference>
<dbReference type="GO" id="GO:0004521">
    <property type="term" value="F:RNA endonuclease activity"/>
    <property type="evidence" value="ECO:0007669"/>
    <property type="project" value="UniProtKB-UniRule"/>
</dbReference>
<dbReference type="Pfam" id="PF00013">
    <property type="entry name" value="KH_1"/>
    <property type="match status" value="1"/>
</dbReference>
<evidence type="ECO:0000256" key="12">
    <source>
        <dbReference type="SAM" id="MobiDB-lite"/>
    </source>
</evidence>
<dbReference type="PANTHER" id="PTHR12826:SF15">
    <property type="entry name" value="RIBONUCLEASE Y"/>
    <property type="match status" value="1"/>
</dbReference>
<protein>
    <recommendedName>
        <fullName evidence="9 10">Ribonuclease Y</fullName>
        <shortName evidence="10">RNase Y</shortName>
        <ecNumber evidence="10 11">3.1.-.-</ecNumber>
    </recommendedName>
</protein>
<feature type="domain" description="HD" evidence="13">
    <location>
        <begin position="336"/>
        <end position="429"/>
    </location>
</feature>
<evidence type="ECO:0000313" key="15">
    <source>
        <dbReference type="Proteomes" id="UP000199612"/>
    </source>
</evidence>
<keyword evidence="15" id="KW-1185">Reference proteome</keyword>
<dbReference type="GO" id="GO:0005886">
    <property type="term" value="C:plasma membrane"/>
    <property type="evidence" value="ECO:0007669"/>
    <property type="project" value="UniProtKB-SubCell"/>
</dbReference>
<dbReference type="GO" id="GO:0003723">
    <property type="term" value="F:RNA binding"/>
    <property type="evidence" value="ECO:0007669"/>
    <property type="project" value="UniProtKB-UniRule"/>
</dbReference>
<keyword evidence="5 10" id="KW-0378">Hydrolase</keyword>
<dbReference type="Gene3D" id="1.10.3210.10">
    <property type="entry name" value="Hypothetical protein af1432"/>
    <property type="match status" value="1"/>
</dbReference>
<keyword evidence="6 10" id="KW-0694">RNA-binding</keyword>
<keyword evidence="4 10" id="KW-0255">Endonuclease</keyword>
<feature type="region of interest" description="Disordered" evidence="12">
    <location>
        <begin position="84"/>
        <end position="119"/>
    </location>
</feature>
<dbReference type="HAMAP" id="MF_00335">
    <property type="entry name" value="RNase_Y"/>
    <property type="match status" value="1"/>
</dbReference>
<dbReference type="AlphaFoldDB" id="A0A1I1E758"/>
<comment type="similarity">
    <text evidence="8 10">Belongs to the RNase Y family.</text>
</comment>
<dbReference type="InterPro" id="IPR017705">
    <property type="entry name" value="Ribonuclease_Y"/>
</dbReference>
<dbReference type="InterPro" id="IPR006674">
    <property type="entry name" value="HD_domain"/>
</dbReference>
<evidence type="ECO:0000256" key="6">
    <source>
        <dbReference type="ARBA" id="ARBA00022884"/>
    </source>
</evidence>
<dbReference type="OrthoDB" id="9803205at2"/>
<dbReference type="InterPro" id="IPR004088">
    <property type="entry name" value="KH_dom_type_1"/>
</dbReference>
<evidence type="ECO:0000256" key="1">
    <source>
        <dbReference type="ARBA" id="ARBA00004162"/>
    </source>
</evidence>
<dbReference type="Pfam" id="PF01966">
    <property type="entry name" value="HD"/>
    <property type="match status" value="1"/>
</dbReference>
<dbReference type="PROSITE" id="PS50084">
    <property type="entry name" value="KH_TYPE_1"/>
    <property type="match status" value="1"/>
</dbReference>
<name>A0A1I1E758_9LACT</name>
<dbReference type="SMART" id="SM00471">
    <property type="entry name" value="HDc"/>
    <property type="match status" value="1"/>
</dbReference>
<gene>
    <name evidence="10" type="primary">rny</name>
    <name evidence="14" type="ORF">SAMN04488102_10115</name>
</gene>
<dbReference type="GO" id="GO:0016787">
    <property type="term" value="F:hydrolase activity"/>
    <property type="evidence" value="ECO:0007669"/>
    <property type="project" value="UniProtKB-KW"/>
</dbReference>
<evidence type="ECO:0000256" key="3">
    <source>
        <dbReference type="ARBA" id="ARBA00022722"/>
    </source>
</evidence>
<dbReference type="Pfam" id="PF12072">
    <property type="entry name" value="RNase_Y_N"/>
    <property type="match status" value="1"/>
</dbReference>
<evidence type="ECO:0000256" key="9">
    <source>
        <dbReference type="ARBA" id="ARBA00073072"/>
    </source>
</evidence>
<evidence type="ECO:0000256" key="5">
    <source>
        <dbReference type="ARBA" id="ARBA00022801"/>
    </source>
</evidence>
<sequence length="520" mass="58480">MEIIPLLATAIVTLIIGLVAGSYFTKQSFEKRLANSKQTAEDIIEDANKEAETLKKEALLEAKEEIHSYRTEVEWELKERRSEVSRQENRIAQREDNMERKETTIDKRESSLQSREDKLSARQKKVEELEQAAKDLLEEQNEKLLSIAGLSEEEAKSVVLKQAEQELTRDMAIMVKRYEDQAKVEAEKKAKNIVTQAIQRCAADQVTESTVSVINLPNDDMKGRIIGREGRNIRTLESLTGMDLIIDDTPEAVVLSGYDPIRREVAKMALEKLISDGRIHPGRIEEAVEKSRKEMDERIREIGEEAMFELGIHSIHPDLMKIIGRLHFRTSYGQNVLNHSIEVAKLAGVMAAELGEDVQLAKRAGLLHDIGKALDSEVEGSHVEIGAQIAMKYQENETVINAIASHHGDVDATSVIAVLVESADSISAARPGARSESLEHYLQRLENLERISNSFKGVKESYAIQAGREVRIIVKPDELDDSMASKLARDVRKQIEDDMDYPGHIKVTVIRETRAVEYAK</sequence>
<keyword evidence="3 10" id="KW-0540">Nuclease</keyword>
<dbReference type="CDD" id="cd22431">
    <property type="entry name" value="KH-I_RNaseY"/>
    <property type="match status" value="1"/>
</dbReference>
<dbReference type="CDD" id="cd00077">
    <property type="entry name" value="HDc"/>
    <property type="match status" value="1"/>
</dbReference>
<evidence type="ECO:0000256" key="2">
    <source>
        <dbReference type="ARBA" id="ARBA00022692"/>
    </source>
</evidence>
<dbReference type="GO" id="GO:0006402">
    <property type="term" value="P:mRNA catabolic process"/>
    <property type="evidence" value="ECO:0007669"/>
    <property type="project" value="UniProtKB-UniRule"/>
</dbReference>
<dbReference type="Proteomes" id="UP000199612">
    <property type="component" value="Unassembled WGS sequence"/>
</dbReference>
<evidence type="ECO:0000256" key="11">
    <source>
        <dbReference type="NCBIfam" id="TIGR03319"/>
    </source>
</evidence>